<feature type="signal peptide" evidence="1">
    <location>
        <begin position="1"/>
        <end position="23"/>
    </location>
</feature>
<dbReference type="InterPro" id="IPR011990">
    <property type="entry name" value="TPR-like_helical_dom_sf"/>
</dbReference>
<feature type="chain" id="PRO_5011690213" evidence="1">
    <location>
        <begin position="24"/>
        <end position="515"/>
    </location>
</feature>
<dbReference type="Proteomes" id="UP000199226">
    <property type="component" value="Unassembled WGS sequence"/>
</dbReference>
<dbReference type="InterPro" id="IPR041662">
    <property type="entry name" value="SusD-like_2"/>
</dbReference>
<reference evidence="3" key="1">
    <citation type="submission" date="2016-10" db="EMBL/GenBank/DDBJ databases">
        <authorList>
            <person name="Varghese N."/>
            <person name="Submissions S."/>
        </authorList>
    </citation>
    <scope>NUCLEOTIDE SEQUENCE [LARGE SCALE GENOMIC DNA]</scope>
    <source>
        <strain evidence="3">DSM 24536</strain>
    </source>
</reference>
<gene>
    <name evidence="2" type="ORF">SAMN05421813_11345</name>
</gene>
<protein>
    <submittedName>
        <fullName evidence="2">Starch-binding associating with outer membrane</fullName>
    </submittedName>
</protein>
<keyword evidence="1" id="KW-0732">Signal</keyword>
<dbReference type="OrthoDB" id="9766256at2"/>
<name>A0A1G9TK52_9SPHI</name>
<accession>A0A1G9TK52</accession>
<evidence type="ECO:0000256" key="1">
    <source>
        <dbReference type="SAM" id="SignalP"/>
    </source>
</evidence>
<dbReference type="STRING" id="990371.SAMN05421813_11345"/>
<dbReference type="SUPFAM" id="SSF48452">
    <property type="entry name" value="TPR-like"/>
    <property type="match status" value="1"/>
</dbReference>
<dbReference type="EMBL" id="FNHH01000013">
    <property type="protein sequence ID" value="SDM47794.1"/>
    <property type="molecule type" value="Genomic_DNA"/>
</dbReference>
<dbReference type="PROSITE" id="PS51257">
    <property type="entry name" value="PROKAR_LIPOPROTEIN"/>
    <property type="match status" value="1"/>
</dbReference>
<dbReference type="RefSeq" id="WP_090704636.1">
    <property type="nucleotide sequence ID" value="NZ_FNHH01000013.1"/>
</dbReference>
<proteinExistence type="predicted"/>
<keyword evidence="3" id="KW-1185">Reference proteome</keyword>
<dbReference type="Gene3D" id="1.25.40.390">
    <property type="match status" value="1"/>
</dbReference>
<evidence type="ECO:0000313" key="3">
    <source>
        <dbReference type="Proteomes" id="UP000199226"/>
    </source>
</evidence>
<evidence type="ECO:0000313" key="2">
    <source>
        <dbReference type="EMBL" id="SDM47794.1"/>
    </source>
</evidence>
<dbReference type="AlphaFoldDB" id="A0A1G9TK52"/>
<organism evidence="2 3">
    <name type="scientific">Daejeonella rubra</name>
    <dbReference type="NCBI Taxonomy" id="990371"/>
    <lineage>
        <taxon>Bacteria</taxon>
        <taxon>Pseudomonadati</taxon>
        <taxon>Bacteroidota</taxon>
        <taxon>Sphingobacteriia</taxon>
        <taxon>Sphingobacteriales</taxon>
        <taxon>Sphingobacteriaceae</taxon>
        <taxon>Daejeonella</taxon>
    </lineage>
</organism>
<dbReference type="Pfam" id="PF12771">
    <property type="entry name" value="SusD-like_2"/>
    <property type="match status" value="1"/>
</dbReference>
<sequence>MKLNRINKIVAFLTMAIVLTACSDELAELNKNPNAYETVNAKFLFTRALLTQANLNPNGNRFNNMQMLQQEATYSEVTAPGDKYFAEGYVRNNWAAYTGCLKDINLVIDEASKDPADVNLKAVARIWRVYIYHQLTDLYGDIPYSEANKGLNGSYTPKYDIQSDIYKNMVVELDESAKSLDGSKTTYGSSDLIYSGNTSSWKQFAYSLMLRIGMRLSKIDMAESTRVVKMAIAGGPITSSGALAKIPYADGALTRNPLSDQARILDYVDGQNPLNVQGSKMSKRLIDHLKGNSTTTKDPRLNVMAILWVKQADKTYKADTATALQKGMQNAQFNGYPADFETYSEPNVDVVYSYSAPFVVMGPAEVNFLLAEAVVLGMHTGDAAAYYAEGVKAAMAQWALFGPGGVISTDKVNTYLAYNPFKSAGTANEKIEQISTQKWVLFYLDQIENFANWRRTGYPALIPTNYPGNITGGRIPRRYIVPESEETLNKVNFLAAKARQSGDNTLLSRVWWDKP</sequence>